<dbReference type="Proteomes" id="UP000052022">
    <property type="component" value="Unassembled WGS sequence"/>
</dbReference>
<dbReference type="EMBL" id="CYSD01000012">
    <property type="protein sequence ID" value="CUH75627.1"/>
    <property type="molecule type" value="Genomic_DNA"/>
</dbReference>
<dbReference type="RefSeq" id="WP_058288614.1">
    <property type="nucleotide sequence ID" value="NZ_CYSD01000012.1"/>
</dbReference>
<dbReference type="AlphaFoldDB" id="A0A0P1G1U7"/>
<evidence type="ECO:0000313" key="3">
    <source>
        <dbReference type="Proteomes" id="UP000052022"/>
    </source>
</evidence>
<gene>
    <name evidence="2" type="ORF">TRM7557_00482</name>
</gene>
<feature type="region of interest" description="Disordered" evidence="1">
    <location>
        <begin position="1"/>
        <end position="21"/>
    </location>
</feature>
<reference evidence="2 3" key="1">
    <citation type="submission" date="2015-09" db="EMBL/GenBank/DDBJ databases">
        <authorList>
            <consortium name="Swine Surveillance"/>
        </authorList>
    </citation>
    <scope>NUCLEOTIDE SEQUENCE [LARGE SCALE GENOMIC DNA]</scope>
    <source>
        <strain evidence="2 3">CECT 7557</strain>
    </source>
</reference>
<proteinExistence type="predicted"/>
<organism evidence="2 3">
    <name type="scientific">Tritonibacter multivorans</name>
    <dbReference type="NCBI Taxonomy" id="928856"/>
    <lineage>
        <taxon>Bacteria</taxon>
        <taxon>Pseudomonadati</taxon>
        <taxon>Pseudomonadota</taxon>
        <taxon>Alphaproteobacteria</taxon>
        <taxon>Rhodobacterales</taxon>
        <taxon>Paracoccaceae</taxon>
        <taxon>Tritonibacter</taxon>
    </lineage>
</organism>
<evidence type="ECO:0000313" key="2">
    <source>
        <dbReference type="EMBL" id="CUH75627.1"/>
    </source>
</evidence>
<sequence>MSTEPTVEEKDQPHLPVGAHPASIQSLEKALEQLRQTANRSQFPVEVPADPKLRATAAKPQKSAPTVEPAAYVVLSSSKDRFATSEREASRRYMGAKNFF</sequence>
<keyword evidence="3" id="KW-1185">Reference proteome</keyword>
<protein>
    <submittedName>
        <fullName evidence="2">Uncharacterized protein</fullName>
    </submittedName>
</protein>
<accession>A0A0P1G1U7</accession>
<evidence type="ECO:0000256" key="1">
    <source>
        <dbReference type="SAM" id="MobiDB-lite"/>
    </source>
</evidence>
<name>A0A0P1G1U7_9RHOB</name>